<proteinExistence type="predicted"/>
<name>A0A0A9DRW6_ARUDO</name>
<protein>
    <submittedName>
        <fullName evidence="1">Uncharacterized protein</fullName>
    </submittedName>
</protein>
<sequence length="54" mass="5935">MATTPPTRFSYSTLSNPASWIICANFSCKSTGSVRMNAKCEQRSLHSLVCCHPL</sequence>
<dbReference type="AlphaFoldDB" id="A0A0A9DRW6"/>
<reference evidence="1" key="2">
    <citation type="journal article" date="2015" name="Data Brief">
        <title>Shoot transcriptome of the giant reed, Arundo donax.</title>
        <authorList>
            <person name="Barrero R.A."/>
            <person name="Guerrero F.D."/>
            <person name="Moolhuijzen P."/>
            <person name="Goolsby J.A."/>
            <person name="Tidwell J."/>
            <person name="Bellgard S.E."/>
            <person name="Bellgard M.I."/>
        </authorList>
    </citation>
    <scope>NUCLEOTIDE SEQUENCE</scope>
    <source>
        <tissue evidence="1">Shoot tissue taken approximately 20 cm above the soil surface</tissue>
    </source>
</reference>
<accession>A0A0A9DRW6</accession>
<organism evidence="1">
    <name type="scientific">Arundo donax</name>
    <name type="common">Giant reed</name>
    <name type="synonym">Donax arundinaceus</name>
    <dbReference type="NCBI Taxonomy" id="35708"/>
    <lineage>
        <taxon>Eukaryota</taxon>
        <taxon>Viridiplantae</taxon>
        <taxon>Streptophyta</taxon>
        <taxon>Embryophyta</taxon>
        <taxon>Tracheophyta</taxon>
        <taxon>Spermatophyta</taxon>
        <taxon>Magnoliopsida</taxon>
        <taxon>Liliopsida</taxon>
        <taxon>Poales</taxon>
        <taxon>Poaceae</taxon>
        <taxon>PACMAD clade</taxon>
        <taxon>Arundinoideae</taxon>
        <taxon>Arundineae</taxon>
        <taxon>Arundo</taxon>
    </lineage>
</organism>
<evidence type="ECO:0000313" key="1">
    <source>
        <dbReference type="EMBL" id="JAD88410.1"/>
    </source>
</evidence>
<dbReference type="EMBL" id="GBRH01209485">
    <property type="protein sequence ID" value="JAD88410.1"/>
    <property type="molecule type" value="Transcribed_RNA"/>
</dbReference>
<reference evidence="1" key="1">
    <citation type="submission" date="2014-09" db="EMBL/GenBank/DDBJ databases">
        <authorList>
            <person name="Magalhaes I.L.F."/>
            <person name="Oliveira U."/>
            <person name="Santos F.R."/>
            <person name="Vidigal T.H.D.A."/>
            <person name="Brescovit A.D."/>
            <person name="Santos A.J."/>
        </authorList>
    </citation>
    <scope>NUCLEOTIDE SEQUENCE</scope>
    <source>
        <tissue evidence="1">Shoot tissue taken approximately 20 cm above the soil surface</tissue>
    </source>
</reference>